<dbReference type="GO" id="GO:0052621">
    <property type="term" value="F:diguanylate cyclase activity"/>
    <property type="evidence" value="ECO:0007669"/>
    <property type="project" value="UniProtKB-EC"/>
</dbReference>
<evidence type="ECO:0000313" key="2">
    <source>
        <dbReference type="EMBL" id="MFB5189771.1"/>
    </source>
</evidence>
<dbReference type="PANTHER" id="PTHR46663">
    <property type="entry name" value="DIGUANYLATE CYCLASE DGCT-RELATED"/>
    <property type="match status" value="1"/>
</dbReference>
<dbReference type="InterPro" id="IPR043128">
    <property type="entry name" value="Rev_trsase/Diguanyl_cyclase"/>
</dbReference>
<keyword evidence="2" id="KW-0548">Nucleotidyltransferase</keyword>
<name>A0ABV5ABX4_9BACL</name>
<dbReference type="CDD" id="cd01949">
    <property type="entry name" value="GGDEF"/>
    <property type="match status" value="1"/>
</dbReference>
<dbReference type="Gene3D" id="3.30.450.20">
    <property type="entry name" value="PAS domain"/>
    <property type="match status" value="1"/>
</dbReference>
<dbReference type="InterPro" id="IPR052163">
    <property type="entry name" value="DGC-Regulatory_Protein"/>
</dbReference>
<keyword evidence="2" id="KW-0808">Transferase</keyword>
<dbReference type="PROSITE" id="PS50887">
    <property type="entry name" value="GGDEF"/>
    <property type="match status" value="1"/>
</dbReference>
<evidence type="ECO:0000259" key="1">
    <source>
        <dbReference type="PROSITE" id="PS50887"/>
    </source>
</evidence>
<dbReference type="InterPro" id="IPR000160">
    <property type="entry name" value="GGDEF_dom"/>
</dbReference>
<evidence type="ECO:0000313" key="3">
    <source>
        <dbReference type="Proteomes" id="UP001579974"/>
    </source>
</evidence>
<sequence>MHRIVLTNIQPFIDALSDIVLVYGVEGIDSVRLVAANDAASKAGITKDHIGRLMNEVVDHERYEWLSSVARHVIKTQTQYRFEREFDNDSGKFNIDVVLTPVVDKGRCSHILLVARDFTQLKNHEKELEFIAFHDSLTGAYNRAFFRERLDYAISHHERNEDDFSVALLDLDGFKGVNDTFGHQAGNAILTELSTRINSAIRSNDTFARMGGDEFAVIFEGLIATECVPILERLMAVLSRPWEVDGQAVNLTCSLGITDTATGNSALTLLRNADRALYQAKRNGKNQYVIYAS</sequence>
<keyword evidence="3" id="KW-1185">Reference proteome</keyword>
<dbReference type="SUPFAM" id="SSF55785">
    <property type="entry name" value="PYP-like sensor domain (PAS domain)"/>
    <property type="match status" value="1"/>
</dbReference>
<dbReference type="Gene3D" id="3.30.70.270">
    <property type="match status" value="1"/>
</dbReference>
<reference evidence="2 3" key="1">
    <citation type="journal article" date="2024" name="Int. J. Mol. Sci.">
        <title>Exploration of Alicyclobacillus spp. Genome in Search of Antibiotic Resistance.</title>
        <authorList>
            <person name="Bucka-Kolendo J."/>
            <person name="Kiousi D.E."/>
            <person name="Dekowska A."/>
            <person name="Mikolajczuk-Szczyrba A."/>
            <person name="Karadedos D.M."/>
            <person name="Michael P."/>
            <person name="Galanis A."/>
            <person name="Sokolowska B."/>
        </authorList>
    </citation>
    <scope>NUCLEOTIDE SEQUENCE [LARGE SCALE GENOMIC DNA]</scope>
    <source>
        <strain evidence="2 3">KKP 3000</strain>
    </source>
</reference>
<dbReference type="Pfam" id="PF00990">
    <property type="entry name" value="GGDEF"/>
    <property type="match status" value="1"/>
</dbReference>
<dbReference type="SUPFAM" id="SSF55073">
    <property type="entry name" value="Nucleotide cyclase"/>
    <property type="match status" value="1"/>
</dbReference>
<dbReference type="SMART" id="SM00267">
    <property type="entry name" value="GGDEF"/>
    <property type="match status" value="1"/>
</dbReference>
<accession>A0ABV5ABX4</accession>
<proteinExistence type="predicted"/>
<dbReference type="InterPro" id="IPR029787">
    <property type="entry name" value="Nucleotide_cyclase"/>
</dbReference>
<dbReference type="EMBL" id="JBDXSU010000003">
    <property type="protein sequence ID" value="MFB5189771.1"/>
    <property type="molecule type" value="Genomic_DNA"/>
</dbReference>
<protein>
    <submittedName>
        <fullName evidence="2">GGDEF domain-containing protein</fullName>
        <ecNumber evidence="2">2.7.7.65</ecNumber>
    </submittedName>
</protein>
<dbReference type="PANTHER" id="PTHR46663:SF4">
    <property type="entry name" value="DIGUANYLATE CYCLASE DGCT-RELATED"/>
    <property type="match status" value="1"/>
</dbReference>
<gene>
    <name evidence="2" type="ORF">KKP3000_003049</name>
</gene>
<dbReference type="Proteomes" id="UP001579974">
    <property type="component" value="Unassembled WGS sequence"/>
</dbReference>
<dbReference type="EC" id="2.7.7.65" evidence="2"/>
<dbReference type="RefSeq" id="WP_275475186.1">
    <property type="nucleotide sequence ID" value="NZ_CP162940.1"/>
</dbReference>
<dbReference type="NCBIfam" id="TIGR00254">
    <property type="entry name" value="GGDEF"/>
    <property type="match status" value="1"/>
</dbReference>
<feature type="domain" description="GGDEF" evidence="1">
    <location>
        <begin position="162"/>
        <end position="293"/>
    </location>
</feature>
<organism evidence="2 3">
    <name type="scientific">Alicyclobacillus fastidiosus</name>
    <dbReference type="NCBI Taxonomy" id="392011"/>
    <lineage>
        <taxon>Bacteria</taxon>
        <taxon>Bacillati</taxon>
        <taxon>Bacillota</taxon>
        <taxon>Bacilli</taxon>
        <taxon>Bacillales</taxon>
        <taxon>Alicyclobacillaceae</taxon>
        <taxon>Alicyclobacillus</taxon>
    </lineage>
</organism>
<comment type="caution">
    <text evidence="2">The sequence shown here is derived from an EMBL/GenBank/DDBJ whole genome shotgun (WGS) entry which is preliminary data.</text>
</comment>
<dbReference type="InterPro" id="IPR035965">
    <property type="entry name" value="PAS-like_dom_sf"/>
</dbReference>